<keyword evidence="4" id="KW-0862">Zinc</keyword>
<dbReference type="PROSITE" id="PS51891">
    <property type="entry name" value="CENP_V_GFA"/>
    <property type="match status" value="1"/>
</dbReference>
<evidence type="ECO:0000256" key="5">
    <source>
        <dbReference type="ARBA" id="ARBA00023002"/>
    </source>
</evidence>
<evidence type="ECO:0000313" key="9">
    <source>
        <dbReference type="Proteomes" id="UP001305779"/>
    </source>
</evidence>
<comment type="similarity">
    <text evidence="1">Belongs to the Gfa family.</text>
</comment>
<dbReference type="SUPFAM" id="SSF51316">
    <property type="entry name" value="Mss4-like"/>
    <property type="match status" value="1"/>
</dbReference>
<evidence type="ECO:0000256" key="2">
    <source>
        <dbReference type="ARBA" id="ARBA00006484"/>
    </source>
</evidence>
<evidence type="ECO:0000259" key="7">
    <source>
        <dbReference type="PROSITE" id="PS51891"/>
    </source>
</evidence>
<dbReference type="PROSITE" id="PS51502">
    <property type="entry name" value="S_R_A_B_BARREL"/>
    <property type="match status" value="1"/>
</dbReference>
<dbReference type="Gene3D" id="3.90.1590.10">
    <property type="entry name" value="glutathione-dependent formaldehyde- activating enzyme (gfa)"/>
    <property type="match status" value="1"/>
</dbReference>
<reference evidence="8 9" key="1">
    <citation type="journal article" date="2023" name="G3 (Bethesda)">
        <title>A chromosome-level genome assembly of Zasmidium syzygii isolated from banana leaves.</title>
        <authorList>
            <person name="van Westerhoven A.C."/>
            <person name="Mehrabi R."/>
            <person name="Talebi R."/>
            <person name="Steentjes M.B.F."/>
            <person name="Corcolon B."/>
            <person name="Chong P.A."/>
            <person name="Kema G.H.J."/>
            <person name="Seidl M.F."/>
        </authorList>
    </citation>
    <scope>NUCLEOTIDE SEQUENCE [LARGE SCALE GENOMIC DNA]</scope>
    <source>
        <strain evidence="8 9">P124</strain>
    </source>
</reference>
<dbReference type="InterPro" id="IPR011008">
    <property type="entry name" value="Dimeric_a/b-barrel"/>
</dbReference>
<evidence type="ECO:0000256" key="1">
    <source>
        <dbReference type="ARBA" id="ARBA00005495"/>
    </source>
</evidence>
<dbReference type="Pfam" id="PF00106">
    <property type="entry name" value="adh_short"/>
    <property type="match status" value="1"/>
</dbReference>
<dbReference type="CDD" id="cd05233">
    <property type="entry name" value="SDR_c"/>
    <property type="match status" value="1"/>
</dbReference>
<feature type="domain" description="Stress-response A/B barrel" evidence="6">
    <location>
        <begin position="6"/>
        <end position="106"/>
    </location>
</feature>
<dbReference type="Gene3D" id="3.30.70.100">
    <property type="match status" value="1"/>
</dbReference>
<feature type="domain" description="CENP-V/GFA" evidence="7">
    <location>
        <begin position="127"/>
        <end position="243"/>
    </location>
</feature>
<accession>A0ABR0E908</accession>
<keyword evidence="9" id="KW-1185">Reference proteome</keyword>
<dbReference type="InterPro" id="IPR011057">
    <property type="entry name" value="Mss4-like_sf"/>
</dbReference>
<dbReference type="PANTHER" id="PTHR24321">
    <property type="entry name" value="DEHYDROGENASES, SHORT CHAIN"/>
    <property type="match status" value="1"/>
</dbReference>
<dbReference type="Proteomes" id="UP001305779">
    <property type="component" value="Unassembled WGS sequence"/>
</dbReference>
<evidence type="ECO:0000313" key="8">
    <source>
        <dbReference type="EMBL" id="KAK4497919.1"/>
    </source>
</evidence>
<organism evidence="8 9">
    <name type="scientific">Zasmidium cellare</name>
    <name type="common">Wine cellar mold</name>
    <name type="synonym">Racodium cellare</name>
    <dbReference type="NCBI Taxonomy" id="395010"/>
    <lineage>
        <taxon>Eukaryota</taxon>
        <taxon>Fungi</taxon>
        <taxon>Dikarya</taxon>
        <taxon>Ascomycota</taxon>
        <taxon>Pezizomycotina</taxon>
        <taxon>Dothideomycetes</taxon>
        <taxon>Dothideomycetidae</taxon>
        <taxon>Mycosphaerellales</taxon>
        <taxon>Mycosphaerellaceae</taxon>
        <taxon>Zasmidium</taxon>
    </lineage>
</organism>
<dbReference type="InterPro" id="IPR036291">
    <property type="entry name" value="NAD(P)-bd_dom_sf"/>
</dbReference>
<evidence type="ECO:0000256" key="4">
    <source>
        <dbReference type="ARBA" id="ARBA00022833"/>
    </source>
</evidence>
<dbReference type="InterPro" id="IPR013097">
    <property type="entry name" value="Dabb"/>
</dbReference>
<dbReference type="Pfam" id="PF07876">
    <property type="entry name" value="Dabb"/>
    <property type="match status" value="1"/>
</dbReference>
<dbReference type="EMBL" id="JAXOVC010000008">
    <property type="protein sequence ID" value="KAK4497919.1"/>
    <property type="molecule type" value="Genomic_DNA"/>
</dbReference>
<dbReference type="SUPFAM" id="SSF54909">
    <property type="entry name" value="Dimeric alpha+beta barrel"/>
    <property type="match status" value="1"/>
</dbReference>
<dbReference type="Pfam" id="PF04828">
    <property type="entry name" value="GFA"/>
    <property type="match status" value="1"/>
</dbReference>
<keyword evidence="5" id="KW-0560">Oxidoreductase</keyword>
<dbReference type="Gene3D" id="3.40.50.720">
    <property type="entry name" value="NAD(P)-binding Rossmann-like Domain"/>
    <property type="match status" value="1"/>
</dbReference>
<dbReference type="SMART" id="SM00886">
    <property type="entry name" value="Dabb"/>
    <property type="match status" value="1"/>
</dbReference>
<comment type="caution">
    <text evidence="8">The sequence shown here is derived from an EMBL/GenBank/DDBJ whole genome shotgun (WGS) entry which is preliminary data.</text>
</comment>
<gene>
    <name evidence="8" type="ORF">PRZ48_010574</name>
</gene>
<comment type="similarity">
    <text evidence="2">Belongs to the short-chain dehydrogenases/reductases (SDR) family.</text>
</comment>
<protein>
    <recommendedName>
        <fullName evidence="10">Stress-response A/B barrel domain-containing protein</fullName>
    </recommendedName>
</protein>
<evidence type="ECO:0000256" key="3">
    <source>
        <dbReference type="ARBA" id="ARBA00022723"/>
    </source>
</evidence>
<sequence>MANQTITHIVLFKYRSNITWTDFESHFSSFSSLKDRCLRNGKPYMLSMRMGKNRSWEPHSKGMTHGFVLEFASQDDLDYYLTQDEVHAEFSKNAKPFVEDSVVVDITDGLLFGAAAKHPLLKREGSYAGSCHCGELKWAAKLDKAEHVHCHCGTCQKLGGGPYSCNQIIARQDLTILQGEPKVYTYKGASGKDDAMPDKLIVRTLLFEGGSQMPATGEIFAEGRLRWVRDLRDSMDTPEGKLDTLPQRSRKSTLCRLASYLADKVKNEDLQSAYVPRDPCLKYMAMRSIAPPFSSTPSSTIMAERRPITIKTPFDLSLGFERTHVLVTGANGFIGRAVVHAFLAAGASVTACDLSPRHDFDTSDPKIQVVAADITKDIDEIFRKAEARFGPVETVVALASYDASVLTWTQSICDADVEEFRRVMEVNVTGTFQTVQRWLKGIRTAAESKETRDGLKNVGGVIVGSDAGVSGSRALPAYATGKSGVQ</sequence>
<dbReference type="InterPro" id="IPR006913">
    <property type="entry name" value="CENP-V/GFA"/>
</dbReference>
<dbReference type="InterPro" id="IPR002347">
    <property type="entry name" value="SDR_fam"/>
</dbReference>
<evidence type="ECO:0008006" key="10">
    <source>
        <dbReference type="Google" id="ProtNLM"/>
    </source>
</evidence>
<keyword evidence="3" id="KW-0479">Metal-binding</keyword>
<proteinExistence type="inferred from homology"/>
<name>A0ABR0E908_ZASCE</name>
<evidence type="ECO:0000259" key="6">
    <source>
        <dbReference type="PROSITE" id="PS51502"/>
    </source>
</evidence>
<dbReference type="SUPFAM" id="SSF51735">
    <property type="entry name" value="NAD(P)-binding Rossmann-fold domains"/>
    <property type="match status" value="1"/>
</dbReference>
<dbReference type="PANTHER" id="PTHR24321:SF8">
    <property type="entry name" value="ESTRADIOL 17-BETA-DEHYDROGENASE 8-RELATED"/>
    <property type="match status" value="1"/>
</dbReference>